<comment type="caution">
    <text evidence="1">The sequence shown here is derived from an EMBL/GenBank/DDBJ whole genome shotgun (WGS) entry which is preliminary data.</text>
</comment>
<evidence type="ECO:0000313" key="2">
    <source>
        <dbReference type="Proteomes" id="UP000316330"/>
    </source>
</evidence>
<accession>A0A559JDI9</accession>
<name>A0A559JDI9_9BACL</name>
<dbReference type="AlphaFoldDB" id="A0A559JDI9"/>
<evidence type="ECO:0000313" key="1">
    <source>
        <dbReference type="EMBL" id="TVX97936.1"/>
    </source>
</evidence>
<protein>
    <submittedName>
        <fullName evidence="1">YheC/YheD family protein</fullName>
    </submittedName>
</protein>
<dbReference type="Proteomes" id="UP000316330">
    <property type="component" value="Unassembled WGS sequence"/>
</dbReference>
<proteinExistence type="predicted"/>
<dbReference type="InterPro" id="IPR026838">
    <property type="entry name" value="YheC/D"/>
</dbReference>
<dbReference type="OrthoDB" id="7869153at2"/>
<sequence>MVTKWDPSKWEIHKLYSGHPDLKKLLPHTEILSRGTLSEFLNRYSYVYIKGKNEHTGLRMIKARKIRHGYEFVNVKGDPIYTESFEDFYEQVTEGRRSSSILVQRAIDLAKIEGRPFSTRLMLMRDRREKWQYAGMLAKVAGEHSVVTNIRRGGGYAATIEHALSKSLGYSREQIERMKEKIIDTGYRLIRYAAKRGYKTYETGIDIGIDKKGQIWIIEVNLAYPSYGLFNRLEDKTYYRRIKELAAEYKKKK</sequence>
<dbReference type="RefSeq" id="WP_144704419.1">
    <property type="nucleotide sequence ID" value="NZ_VNJJ01000010.1"/>
</dbReference>
<keyword evidence="2" id="KW-1185">Reference proteome</keyword>
<dbReference type="SUPFAM" id="SSF56059">
    <property type="entry name" value="Glutathione synthetase ATP-binding domain-like"/>
    <property type="match status" value="1"/>
</dbReference>
<gene>
    <name evidence="1" type="ORF">FPZ45_16965</name>
</gene>
<reference evidence="1 2" key="1">
    <citation type="submission" date="2019-07" db="EMBL/GenBank/DDBJ databases">
        <authorList>
            <person name="Kim J."/>
        </authorList>
    </citation>
    <scope>NUCLEOTIDE SEQUENCE [LARGE SCALE GENOMIC DNA]</scope>
    <source>
        <strain evidence="1 2">G13</strain>
    </source>
</reference>
<organism evidence="1 2">
    <name type="scientific">Cohnella terricola</name>
    <dbReference type="NCBI Taxonomy" id="1289167"/>
    <lineage>
        <taxon>Bacteria</taxon>
        <taxon>Bacillati</taxon>
        <taxon>Bacillota</taxon>
        <taxon>Bacilli</taxon>
        <taxon>Bacillales</taxon>
        <taxon>Paenibacillaceae</taxon>
        <taxon>Cohnella</taxon>
    </lineage>
</organism>
<dbReference type="Pfam" id="PF14398">
    <property type="entry name" value="ATPgrasp_YheCD"/>
    <property type="match status" value="1"/>
</dbReference>
<dbReference type="EMBL" id="VNJJ01000010">
    <property type="protein sequence ID" value="TVX97936.1"/>
    <property type="molecule type" value="Genomic_DNA"/>
</dbReference>
<dbReference type="Gene3D" id="3.30.470.20">
    <property type="entry name" value="ATP-grasp fold, B domain"/>
    <property type="match status" value="1"/>
</dbReference>